<evidence type="ECO:0000313" key="10">
    <source>
        <dbReference type="Proteomes" id="UP001153737"/>
    </source>
</evidence>
<evidence type="ECO:0000256" key="4">
    <source>
        <dbReference type="ARBA" id="ARBA00022701"/>
    </source>
</evidence>
<dbReference type="GO" id="GO:0051011">
    <property type="term" value="F:microtubule minus-end binding"/>
    <property type="evidence" value="ECO:0007669"/>
    <property type="project" value="TreeGrafter"/>
</dbReference>
<dbReference type="Proteomes" id="UP001153737">
    <property type="component" value="Chromosome 4"/>
</dbReference>
<dbReference type="GO" id="GO:0000278">
    <property type="term" value="P:mitotic cell cycle"/>
    <property type="evidence" value="ECO:0007669"/>
    <property type="project" value="TreeGrafter"/>
</dbReference>
<evidence type="ECO:0000256" key="5">
    <source>
        <dbReference type="ARBA" id="ARBA00023212"/>
    </source>
</evidence>
<gene>
    <name evidence="9" type="ORF">PHAECO_LOCUS8357</name>
</gene>
<dbReference type="GO" id="GO:0000930">
    <property type="term" value="C:gamma-tubulin complex"/>
    <property type="evidence" value="ECO:0007669"/>
    <property type="project" value="TreeGrafter"/>
</dbReference>
<dbReference type="GO" id="GO:0051321">
    <property type="term" value="P:meiotic cell cycle"/>
    <property type="evidence" value="ECO:0007669"/>
    <property type="project" value="TreeGrafter"/>
</dbReference>
<reference evidence="9" key="1">
    <citation type="submission" date="2022-01" db="EMBL/GenBank/DDBJ databases">
        <authorList>
            <person name="King R."/>
        </authorList>
    </citation>
    <scope>NUCLEOTIDE SEQUENCE</scope>
</reference>
<evidence type="ECO:0000256" key="2">
    <source>
        <dbReference type="ARBA" id="ARBA00010337"/>
    </source>
</evidence>
<feature type="domain" description="Gamma tubulin complex component protein N-terminal" evidence="8">
    <location>
        <begin position="2"/>
        <end position="348"/>
    </location>
</feature>
<dbReference type="GO" id="GO:0005874">
    <property type="term" value="C:microtubule"/>
    <property type="evidence" value="ECO:0007669"/>
    <property type="project" value="UniProtKB-KW"/>
</dbReference>
<name>A0A9N9X3T3_PHACE</name>
<evidence type="ECO:0000256" key="1">
    <source>
        <dbReference type="ARBA" id="ARBA00004267"/>
    </source>
</evidence>
<keyword evidence="3 6" id="KW-0963">Cytoplasm</keyword>
<protein>
    <recommendedName>
        <fullName evidence="6">Gamma-tubulin complex component</fullName>
    </recommendedName>
</protein>
<dbReference type="InterPro" id="IPR040457">
    <property type="entry name" value="GCP_C"/>
</dbReference>
<comment type="similarity">
    <text evidence="2 6">Belongs to the TUBGCP family.</text>
</comment>
<dbReference type="InterPro" id="IPR007259">
    <property type="entry name" value="GCP"/>
</dbReference>
<dbReference type="GO" id="GO:0007020">
    <property type="term" value="P:microtubule nucleation"/>
    <property type="evidence" value="ECO:0007669"/>
    <property type="project" value="InterPro"/>
</dbReference>
<dbReference type="PANTHER" id="PTHR19302">
    <property type="entry name" value="GAMMA TUBULIN COMPLEX PROTEIN"/>
    <property type="match status" value="1"/>
</dbReference>
<reference evidence="9" key="2">
    <citation type="submission" date="2022-10" db="EMBL/GenBank/DDBJ databases">
        <authorList>
            <consortium name="ENA_rothamsted_submissions"/>
            <consortium name="culmorum"/>
            <person name="King R."/>
        </authorList>
    </citation>
    <scope>NUCLEOTIDE SEQUENCE</scope>
</reference>
<sequence length="666" mass="78423">MIHECLFNLWNNSNAADLSEKHNWTHLFELQDFLHPGEQKLLQMIVEVAMDYHKISAFNQTILNLNLRPEDSSMPLSVVSEKLPTGLYITAFCNGLHKVLEDYRNETIRLENMFLQNPQLSLTFILCSLEKYRSLFQVLLSMINLVQKENIHGCLLIGRLHKYVNCGVDRISLAANQIIRSINTIFYRHLCNWIIYGDLVDTFGEFFIIDGKVADPNFMYPEQMVDMSSDSSTHIGLLKKSPIRSPPVVRKFVINWEMVPLFMSEETAESILFMGRIVWIVKNNPKQCDNENYHIKFKRDIWESKDADYYRKVQELENDTFNNIGFQIAIEECRIKLTKYLWSVMLGEGKLIEHLHLIRDYYALGRGELFQQFISVAEDHLKDTSSDLIVQNLNFIFHETARKIYGENDKTYLKFEITSSADVGRINLWSKLEMNFGINWPLHIVFHPKVMELYNKLFCFLLRLRKTQIDLHKLWADHVSKKQKIDRRVWPLRQNLMFLVNNLQYYLQVDVIEAQFSLLLKAVENANEFEDIIKVHHEFISNLLAKTFVSTPDEGHIYKNKHRLYQTPAVQYDVPSKVYSVILKLLELCDDFCLVARTWESELLVPELEELEVFQKRSDMVIESLLFILYRLHEKVSGQHLLQLLSQLDFNKYFSKNKPDFFSNTL</sequence>
<evidence type="ECO:0000259" key="8">
    <source>
        <dbReference type="Pfam" id="PF17681"/>
    </source>
</evidence>
<dbReference type="InterPro" id="IPR042241">
    <property type="entry name" value="GCP_C_sf"/>
</dbReference>
<keyword evidence="10" id="KW-1185">Reference proteome</keyword>
<evidence type="ECO:0000313" key="9">
    <source>
        <dbReference type="EMBL" id="CAG9821376.1"/>
    </source>
</evidence>
<dbReference type="GO" id="GO:0000922">
    <property type="term" value="C:spindle pole"/>
    <property type="evidence" value="ECO:0007669"/>
    <property type="project" value="InterPro"/>
</dbReference>
<dbReference type="Pfam" id="PF04130">
    <property type="entry name" value="GCP_C_terminal"/>
    <property type="match status" value="1"/>
</dbReference>
<dbReference type="OrthoDB" id="78652at2759"/>
<evidence type="ECO:0000256" key="3">
    <source>
        <dbReference type="ARBA" id="ARBA00022490"/>
    </source>
</evidence>
<dbReference type="AlphaFoldDB" id="A0A9N9X3T3"/>
<dbReference type="Gene3D" id="1.20.120.1900">
    <property type="entry name" value="Gamma-tubulin complex, C-terminal domain"/>
    <property type="match status" value="1"/>
</dbReference>
<evidence type="ECO:0000256" key="6">
    <source>
        <dbReference type="RuleBase" id="RU363050"/>
    </source>
</evidence>
<dbReference type="Pfam" id="PF17681">
    <property type="entry name" value="GCP_N_terminal"/>
    <property type="match status" value="1"/>
</dbReference>
<accession>A0A9N9X3T3</accession>
<dbReference type="EMBL" id="OU896710">
    <property type="protein sequence ID" value="CAG9821376.1"/>
    <property type="molecule type" value="Genomic_DNA"/>
</dbReference>
<dbReference type="InterPro" id="IPR041470">
    <property type="entry name" value="GCP_N"/>
</dbReference>
<comment type="subcellular location">
    <subcellularLocation>
        <location evidence="1 6">Cytoplasm</location>
        <location evidence="1 6">Cytoskeleton</location>
        <location evidence="1 6">Microtubule organizing center</location>
    </subcellularLocation>
</comment>
<dbReference type="GO" id="GO:0043015">
    <property type="term" value="F:gamma-tubulin binding"/>
    <property type="evidence" value="ECO:0007669"/>
    <property type="project" value="InterPro"/>
</dbReference>
<feature type="domain" description="Gamma tubulin complex component C-terminal" evidence="7">
    <location>
        <begin position="351"/>
        <end position="654"/>
    </location>
</feature>
<dbReference type="GO" id="GO:0051225">
    <property type="term" value="P:spindle assembly"/>
    <property type="evidence" value="ECO:0007669"/>
    <property type="project" value="TreeGrafter"/>
</dbReference>
<organism evidence="9 10">
    <name type="scientific">Phaedon cochleariae</name>
    <name type="common">Mustard beetle</name>
    <dbReference type="NCBI Taxonomy" id="80249"/>
    <lineage>
        <taxon>Eukaryota</taxon>
        <taxon>Metazoa</taxon>
        <taxon>Ecdysozoa</taxon>
        <taxon>Arthropoda</taxon>
        <taxon>Hexapoda</taxon>
        <taxon>Insecta</taxon>
        <taxon>Pterygota</taxon>
        <taxon>Neoptera</taxon>
        <taxon>Endopterygota</taxon>
        <taxon>Coleoptera</taxon>
        <taxon>Polyphaga</taxon>
        <taxon>Cucujiformia</taxon>
        <taxon>Chrysomeloidea</taxon>
        <taxon>Chrysomelidae</taxon>
        <taxon>Chrysomelinae</taxon>
        <taxon>Chrysomelini</taxon>
        <taxon>Phaedon</taxon>
    </lineage>
</organism>
<dbReference type="PANTHER" id="PTHR19302:SF27">
    <property type="entry name" value="GAMMA-TUBULIN COMPLEX COMPONENT 4"/>
    <property type="match status" value="1"/>
</dbReference>
<keyword evidence="4 6" id="KW-0493">Microtubule</keyword>
<proteinExistence type="inferred from homology"/>
<dbReference type="GO" id="GO:0031122">
    <property type="term" value="P:cytoplasmic microtubule organization"/>
    <property type="evidence" value="ECO:0007669"/>
    <property type="project" value="TreeGrafter"/>
</dbReference>
<keyword evidence="5 6" id="KW-0206">Cytoskeleton</keyword>
<evidence type="ECO:0000259" key="7">
    <source>
        <dbReference type="Pfam" id="PF04130"/>
    </source>
</evidence>